<evidence type="ECO:0000256" key="3">
    <source>
        <dbReference type="ARBA" id="ARBA00022598"/>
    </source>
</evidence>
<dbReference type="GO" id="GO:0005737">
    <property type="term" value="C:cytoplasm"/>
    <property type="evidence" value="ECO:0007669"/>
    <property type="project" value="TreeGrafter"/>
</dbReference>
<comment type="catalytic activity">
    <reaction evidence="7 8">
        <text>5-amino-1-(5-phospho-D-ribosyl)imidazole-4-carboxylate + L-aspartate + ATP = (2S)-2-[5-amino-1-(5-phospho-beta-D-ribosyl)imidazole-4-carboxamido]succinate + ADP + phosphate + 2 H(+)</text>
        <dbReference type="Rhea" id="RHEA:22628"/>
        <dbReference type="ChEBI" id="CHEBI:15378"/>
        <dbReference type="ChEBI" id="CHEBI:29991"/>
        <dbReference type="ChEBI" id="CHEBI:30616"/>
        <dbReference type="ChEBI" id="CHEBI:43474"/>
        <dbReference type="ChEBI" id="CHEBI:58443"/>
        <dbReference type="ChEBI" id="CHEBI:77657"/>
        <dbReference type="ChEBI" id="CHEBI:456216"/>
        <dbReference type="EC" id="6.3.2.6"/>
    </reaction>
</comment>
<evidence type="ECO:0000256" key="5">
    <source>
        <dbReference type="ARBA" id="ARBA00022755"/>
    </source>
</evidence>
<dbReference type="Pfam" id="PF01259">
    <property type="entry name" value="SAICAR_synt"/>
    <property type="match status" value="1"/>
</dbReference>
<dbReference type="GO" id="GO:0005524">
    <property type="term" value="F:ATP binding"/>
    <property type="evidence" value="ECO:0007669"/>
    <property type="project" value="UniProtKB-KW"/>
</dbReference>
<dbReference type="GO" id="GO:0004639">
    <property type="term" value="F:phosphoribosylaminoimidazolesuccinocarboxamide synthase activity"/>
    <property type="evidence" value="ECO:0007669"/>
    <property type="project" value="UniProtKB-UniRule"/>
</dbReference>
<dbReference type="Gene3D" id="3.30.200.20">
    <property type="entry name" value="Phosphorylase Kinase, domain 1"/>
    <property type="match status" value="1"/>
</dbReference>
<dbReference type="EC" id="6.3.2.6" evidence="8"/>
<dbReference type="PANTHER" id="PTHR43700">
    <property type="entry name" value="PHOSPHORIBOSYLAMINOIMIDAZOLE-SUCCINOCARBOXAMIDE SYNTHASE"/>
    <property type="match status" value="1"/>
</dbReference>
<dbReference type="InterPro" id="IPR028923">
    <property type="entry name" value="SAICAR_synt/ADE2_N"/>
</dbReference>
<dbReference type="SUPFAM" id="SSF56104">
    <property type="entry name" value="SAICAR synthase-like"/>
    <property type="match status" value="1"/>
</dbReference>
<feature type="domain" description="SAICAR synthetase/ADE2 N-terminal" evidence="9">
    <location>
        <begin position="23"/>
        <end position="270"/>
    </location>
</feature>
<comment type="similarity">
    <text evidence="2 8">Belongs to the SAICAR synthetase family.</text>
</comment>
<gene>
    <name evidence="8" type="primary">purC</name>
    <name evidence="10" type="ORF">A2W58_03715</name>
</gene>
<accession>A0A1G2T9V7</accession>
<comment type="caution">
    <text evidence="10">The sequence shown here is derived from an EMBL/GenBank/DDBJ whole genome shotgun (WGS) entry which is preliminary data.</text>
</comment>
<evidence type="ECO:0000256" key="2">
    <source>
        <dbReference type="ARBA" id="ARBA00010190"/>
    </source>
</evidence>
<comment type="pathway">
    <text evidence="1 8">Purine metabolism; IMP biosynthesis via de novo pathway; 5-amino-1-(5-phospho-D-ribosyl)imidazole-4-carboxamide from 5-amino-1-(5-phospho-D-ribosyl)imidazole-4-carboxylate: step 1/2.</text>
</comment>
<dbReference type="EMBL" id="MHVL01000020">
    <property type="protein sequence ID" value="OHA93411.1"/>
    <property type="molecule type" value="Genomic_DNA"/>
</dbReference>
<dbReference type="InterPro" id="IPR018236">
    <property type="entry name" value="SAICAR_synthetase_CS"/>
</dbReference>
<keyword evidence="6 8" id="KW-0067">ATP-binding</keyword>
<sequence length="329" mass="37100">MPRWNSSRGLMGVEIPELGVPIKGKVRDCWIINKNGIDYRVMVTTDRQSAYDRLICTVPGKGQVLNMLSAYWFDKTKALVANHMVEVPHPNVLIAREAKETLPVEVVLRRYMAKSSTSTSIYHNYAHRVRNEIYGIKFPDGLQANQEFPMGTILTPTTKAESGHDQELTDEQALKIVDAKLGNGTWNKAKAAAHKIFESGRKQYMDNGLILVDTKYEFGIDSLGNLMLIDEVHTPDSSRLWLAETYKDKFENEQTPDTFDKDILRRWLAEKGFTGDGLVPQVDTAIIDAMVDAYVAPYKMVTGRTLSSQHDPDVISKEVSHHIKAFASR</sequence>
<dbReference type="PROSITE" id="PS01058">
    <property type="entry name" value="SAICAR_SYNTHETASE_2"/>
    <property type="match status" value="1"/>
</dbReference>
<evidence type="ECO:0000256" key="1">
    <source>
        <dbReference type="ARBA" id="ARBA00004672"/>
    </source>
</evidence>
<keyword evidence="4 8" id="KW-0547">Nucleotide-binding</keyword>
<dbReference type="Gene3D" id="3.30.470.20">
    <property type="entry name" value="ATP-grasp fold, B domain"/>
    <property type="match status" value="1"/>
</dbReference>
<reference evidence="10 11" key="1">
    <citation type="journal article" date="2016" name="Nat. Commun.">
        <title>Thousands of microbial genomes shed light on interconnected biogeochemical processes in an aquifer system.</title>
        <authorList>
            <person name="Anantharaman K."/>
            <person name="Brown C.T."/>
            <person name="Hug L.A."/>
            <person name="Sharon I."/>
            <person name="Castelle C.J."/>
            <person name="Probst A.J."/>
            <person name="Thomas B.C."/>
            <person name="Singh A."/>
            <person name="Wilkins M.J."/>
            <person name="Karaoz U."/>
            <person name="Brodie E.L."/>
            <person name="Williams K.H."/>
            <person name="Hubbard S.S."/>
            <person name="Banfield J.F."/>
        </authorList>
    </citation>
    <scope>NUCLEOTIDE SEQUENCE [LARGE SCALE GENOMIC DNA]</scope>
</reference>
<evidence type="ECO:0000313" key="10">
    <source>
        <dbReference type="EMBL" id="OHA93411.1"/>
    </source>
</evidence>
<evidence type="ECO:0000256" key="6">
    <source>
        <dbReference type="ARBA" id="ARBA00022840"/>
    </source>
</evidence>
<evidence type="ECO:0000313" key="11">
    <source>
        <dbReference type="Proteomes" id="UP000179264"/>
    </source>
</evidence>
<protein>
    <recommendedName>
        <fullName evidence="8">Phosphoribosylaminoimidazole-succinocarboxamide synthase</fullName>
        <ecNumber evidence="8">6.3.2.6</ecNumber>
    </recommendedName>
    <alternativeName>
        <fullName evidence="8">SAICAR synthetase</fullName>
    </alternativeName>
</protein>
<dbReference type="Proteomes" id="UP000179264">
    <property type="component" value="Unassembled WGS sequence"/>
</dbReference>
<dbReference type="GO" id="GO:0006189">
    <property type="term" value="P:'de novo' IMP biosynthetic process"/>
    <property type="evidence" value="ECO:0007669"/>
    <property type="project" value="UniProtKB-UniRule"/>
</dbReference>
<dbReference type="UniPathway" id="UPA00074">
    <property type="reaction ID" value="UER00131"/>
</dbReference>
<name>A0A1G2T9V7_9BACT</name>
<organism evidence="10 11">
    <name type="scientific">Candidatus Zambryskibacteria bacterium RIFCSPHIGHO2_02_38_10.5</name>
    <dbReference type="NCBI Taxonomy" id="1802742"/>
    <lineage>
        <taxon>Bacteria</taxon>
        <taxon>Candidatus Zambryskiibacteriota</taxon>
    </lineage>
</organism>
<dbReference type="PANTHER" id="PTHR43700:SF1">
    <property type="entry name" value="PHOSPHORIBOSYLAMINOIMIDAZOLE-SUCCINOCARBOXAMIDE SYNTHASE"/>
    <property type="match status" value="1"/>
</dbReference>
<dbReference type="CDD" id="cd01414">
    <property type="entry name" value="SAICAR_synt_Sc"/>
    <property type="match status" value="1"/>
</dbReference>
<proteinExistence type="inferred from homology"/>
<keyword evidence="5 8" id="KW-0658">Purine biosynthesis</keyword>
<evidence type="ECO:0000256" key="7">
    <source>
        <dbReference type="ARBA" id="ARBA00048475"/>
    </source>
</evidence>
<evidence type="ECO:0000256" key="8">
    <source>
        <dbReference type="HAMAP-Rule" id="MF_00137"/>
    </source>
</evidence>
<dbReference type="HAMAP" id="MF_00137">
    <property type="entry name" value="SAICAR_synth"/>
    <property type="match status" value="1"/>
</dbReference>
<evidence type="ECO:0000259" key="9">
    <source>
        <dbReference type="Pfam" id="PF01259"/>
    </source>
</evidence>
<keyword evidence="3 8" id="KW-0436">Ligase</keyword>
<dbReference type="AlphaFoldDB" id="A0A1G2T9V7"/>
<evidence type="ECO:0000256" key="4">
    <source>
        <dbReference type="ARBA" id="ARBA00022741"/>
    </source>
</evidence>